<feature type="region of interest" description="Disordered" evidence="1">
    <location>
        <begin position="112"/>
        <end position="154"/>
    </location>
</feature>
<keyword evidence="2" id="KW-1133">Transmembrane helix</keyword>
<name>A0ABN7S3V9_OIKDI</name>
<dbReference type="Proteomes" id="UP001158576">
    <property type="component" value="Chromosome PAR"/>
</dbReference>
<keyword evidence="4" id="KW-1185">Reference proteome</keyword>
<evidence type="ECO:0000256" key="1">
    <source>
        <dbReference type="SAM" id="MobiDB-lite"/>
    </source>
</evidence>
<accession>A0ABN7S3V9</accession>
<feature type="transmembrane region" description="Helical" evidence="2">
    <location>
        <begin position="321"/>
        <end position="340"/>
    </location>
</feature>
<feature type="compositionally biased region" description="Polar residues" evidence="1">
    <location>
        <begin position="18"/>
        <end position="36"/>
    </location>
</feature>
<feature type="region of interest" description="Disordered" evidence="1">
    <location>
        <begin position="1"/>
        <end position="81"/>
    </location>
</feature>
<feature type="compositionally biased region" description="Low complexity" evidence="1">
    <location>
        <begin position="64"/>
        <end position="81"/>
    </location>
</feature>
<keyword evidence="2" id="KW-0812">Transmembrane</keyword>
<gene>
    <name evidence="3" type="ORF">OKIOD_LOCUS4085</name>
</gene>
<dbReference type="InterPro" id="IPR036834">
    <property type="entry name" value="Bcl-2-like_sf"/>
</dbReference>
<dbReference type="SUPFAM" id="SSF56854">
    <property type="entry name" value="Bcl-2 inhibitors of programmed cell death"/>
    <property type="match status" value="1"/>
</dbReference>
<keyword evidence="2" id="KW-0472">Membrane</keyword>
<evidence type="ECO:0000313" key="3">
    <source>
        <dbReference type="EMBL" id="CAG5090255.1"/>
    </source>
</evidence>
<reference evidence="3 4" key="1">
    <citation type="submission" date="2021-04" db="EMBL/GenBank/DDBJ databases">
        <authorList>
            <person name="Bliznina A."/>
        </authorList>
    </citation>
    <scope>NUCLEOTIDE SEQUENCE [LARGE SCALE GENOMIC DNA]</scope>
</reference>
<feature type="compositionally biased region" description="Low complexity" evidence="1">
    <location>
        <begin position="40"/>
        <end position="56"/>
    </location>
</feature>
<feature type="compositionally biased region" description="Low complexity" evidence="1">
    <location>
        <begin position="137"/>
        <end position="152"/>
    </location>
</feature>
<sequence>MIAPQFNEDNSPHRLMNPHQNSNAQRYSQNNQLINRSDSESSSSSSGSETSSSSDSSSDESGIETESSNLESNLVSLPSSNRSYNSNADVANDVFNSHANSIDPDMAMLHSTQSNTVGNDQDPTIPPPNLPVQPATSSSTISSSSSSNRSQSDGFKRTLGEICHRMVFQSPSTHAVTGREKEISDIASQLVEIMRNENPTHFKNFSEKLKRAFKDRGSNNLSNIDWFQLTFEDLIDKVVDNPTWRSLLNTLNCSYIVLQACKDDLSVQQTNELKSRLKNVSEKFIERRFRRYIESNGDWEGLRKYRDHVVNYQQPDPNDPGVIVSALGVIAGVVGALAFFRRS</sequence>
<dbReference type="EMBL" id="OU015568">
    <property type="protein sequence ID" value="CAG5090255.1"/>
    <property type="molecule type" value="Genomic_DNA"/>
</dbReference>
<evidence type="ECO:0000313" key="4">
    <source>
        <dbReference type="Proteomes" id="UP001158576"/>
    </source>
</evidence>
<feature type="compositionally biased region" description="Polar residues" evidence="1">
    <location>
        <begin position="112"/>
        <end position="122"/>
    </location>
</feature>
<dbReference type="Gene3D" id="1.10.437.10">
    <property type="entry name" value="Blc2-like"/>
    <property type="match status" value="1"/>
</dbReference>
<proteinExistence type="predicted"/>
<protein>
    <submittedName>
        <fullName evidence="3">Oidioi.mRNA.OKI2018_I69.PAR.g12527.t1.cds</fullName>
    </submittedName>
</protein>
<organism evidence="3 4">
    <name type="scientific">Oikopleura dioica</name>
    <name type="common">Tunicate</name>
    <dbReference type="NCBI Taxonomy" id="34765"/>
    <lineage>
        <taxon>Eukaryota</taxon>
        <taxon>Metazoa</taxon>
        <taxon>Chordata</taxon>
        <taxon>Tunicata</taxon>
        <taxon>Appendicularia</taxon>
        <taxon>Copelata</taxon>
        <taxon>Oikopleuridae</taxon>
        <taxon>Oikopleura</taxon>
    </lineage>
</organism>
<evidence type="ECO:0000256" key="2">
    <source>
        <dbReference type="SAM" id="Phobius"/>
    </source>
</evidence>